<keyword evidence="1" id="KW-1185">Reference proteome</keyword>
<organism evidence="1 2">
    <name type="scientific">Parastrongyloides trichosuri</name>
    <name type="common">Possum-specific nematode worm</name>
    <dbReference type="NCBI Taxonomy" id="131310"/>
    <lineage>
        <taxon>Eukaryota</taxon>
        <taxon>Metazoa</taxon>
        <taxon>Ecdysozoa</taxon>
        <taxon>Nematoda</taxon>
        <taxon>Chromadorea</taxon>
        <taxon>Rhabditida</taxon>
        <taxon>Tylenchina</taxon>
        <taxon>Panagrolaimomorpha</taxon>
        <taxon>Strongyloidoidea</taxon>
        <taxon>Strongyloididae</taxon>
        <taxon>Parastrongyloides</taxon>
    </lineage>
</organism>
<accession>A0A0N4ZDA0</accession>
<sequence>MSPATLLLNTADRFNNELPIHNGYSGIHKLVKEVKREFNYRPLRQGVPLKIGDKVLRKVMHRKDATTSQKNQPTSEGPFTVEQHLYGDTYIIQRIGKKTRSGKEKVHADRLKIFQD</sequence>
<reference evidence="2" key="1">
    <citation type="submission" date="2017-02" db="UniProtKB">
        <authorList>
            <consortium name="WormBaseParasite"/>
        </authorList>
    </citation>
    <scope>IDENTIFICATION</scope>
</reference>
<dbReference type="WBParaSite" id="PTRK_0000554200.1">
    <property type="protein sequence ID" value="PTRK_0000554200.1"/>
    <property type="gene ID" value="PTRK_0000554200"/>
</dbReference>
<dbReference type="AlphaFoldDB" id="A0A0N4ZDA0"/>
<dbReference type="Proteomes" id="UP000038045">
    <property type="component" value="Unplaced"/>
</dbReference>
<protein>
    <submittedName>
        <fullName evidence="2">Transposase</fullName>
    </submittedName>
</protein>
<dbReference type="STRING" id="131310.A0A0N4ZDA0"/>
<evidence type="ECO:0000313" key="1">
    <source>
        <dbReference type="Proteomes" id="UP000038045"/>
    </source>
</evidence>
<evidence type="ECO:0000313" key="2">
    <source>
        <dbReference type="WBParaSite" id="PTRK_0000554200.1"/>
    </source>
</evidence>
<proteinExistence type="predicted"/>
<name>A0A0N4ZDA0_PARTI</name>